<dbReference type="EMBL" id="BLAY01000143">
    <property type="protein sequence ID" value="GET41989.1"/>
    <property type="molecule type" value="Genomic_DNA"/>
</dbReference>
<name>A0AAV3XHS6_9CYAN</name>
<dbReference type="Gene3D" id="2.60.40.10">
    <property type="entry name" value="Immunoglobulins"/>
    <property type="match status" value="1"/>
</dbReference>
<gene>
    <name evidence="2" type="ORF">MiSe_68030</name>
</gene>
<organism evidence="2 3">
    <name type="scientific">Microseira wollei NIES-4236</name>
    <dbReference type="NCBI Taxonomy" id="2530354"/>
    <lineage>
        <taxon>Bacteria</taxon>
        <taxon>Bacillati</taxon>
        <taxon>Cyanobacteriota</taxon>
        <taxon>Cyanophyceae</taxon>
        <taxon>Oscillatoriophycideae</taxon>
        <taxon>Aerosakkonematales</taxon>
        <taxon>Aerosakkonemataceae</taxon>
        <taxon>Microseira</taxon>
    </lineage>
</organism>
<evidence type="ECO:0000313" key="3">
    <source>
        <dbReference type="Proteomes" id="UP001050975"/>
    </source>
</evidence>
<comment type="caution">
    <text evidence="2">The sequence shown here is derived from an EMBL/GenBank/DDBJ whole genome shotgun (WGS) entry which is preliminary data.</text>
</comment>
<accession>A0AAV3XHS6</accession>
<dbReference type="RefSeq" id="WP_226588833.1">
    <property type="nucleotide sequence ID" value="NZ_BLAY01000143.1"/>
</dbReference>
<keyword evidence="3" id="KW-1185">Reference proteome</keyword>
<dbReference type="Proteomes" id="UP001050975">
    <property type="component" value="Unassembled WGS sequence"/>
</dbReference>
<dbReference type="InterPro" id="IPR013783">
    <property type="entry name" value="Ig-like_fold"/>
</dbReference>
<sequence length="1245" mass="130043">MGNPAISIQQWETLTNQWANGQANQNQSTYLEGDVVPYWLEGSNLTVGTTYGVRINMNTYQSNTDAGGFVYMDTYNDSITNITQNPDDGTGSPLPSLTTDSSFTFSDPSYSNPGLAFYVNNADVLSVTYSLSPDGLDRYADVTFTPLAANETDGEATANIYWGQTLALPDQVITTVNSTPGSKGASGFTGGSLQTKIDGTGAAGATWITPSNAVQLMPGVVKQGSISGYKWKDANENTQWDNGEVGLSGWTIELFKDDGDSVFEPGTGDTLVGTQVTANGTTDANGDGSINTADLGFYKFAPLLRGTYFVREVQQAGWTQTYPSPNNVWGPLTIDTLNPTRTNINFGNKQSEPPTISVVKEGSGSINEGGGVASYTFTITNSSAVTDPVTITSLNDDKFGDLLAEAVADNGGNSIVIQPGAKFTFDITRSLTLDATGGTVGTYQTSHTNTITVVGKDDEGVTATATDPHTVTGADVAPTINIVKNGSATVKEGGGVASYTFTITNASAITDPVTITSISDDKFGSLLAEAVTDNGGNNIVINPNGSFSFDITRSLSLDAGDTHTNIVTVTGKDDEGTTDSGTDDHTVTGADVAPTINIVKNGSSTVKEGGGVASYTFTITNASAITDPVTITSISDDKFGDLLSEAVTDNGGNTIVINPNATFTFDITRSLSLDAGDTHTNIVTVTGKDDEGTTDSGTDDHTVTGTDVAPTINIVKNGSSTVNEGGGVANYTFTITNSSAVTDPVTITSLNDDKFGSLLAEAVTDNGGNNIVINPNGSFTFDITRSLTLDAGETHINTVTVIGKDDEGTTTTATDNHTVSGQDVAPTIDILKNGPATLNEGGGTATYTFTIFNKSVATDPVTITSISDDKFGSLLAEAQADNGGNTIVINPNATFTFDITRSLTLDATGGTVGTYQTSHTNTVTVIGKDDEGTTDSGTDDHTITGANVAPTISVEKNASPTSFLETTGANVTYTVKITNNSVVTDPVTITSLPDLLIYDTNGTGIYGDTYNSLADQTVLTNRLADAQADWLAQGKTGSIVLQPGQTFTFDYTVAFAGGNTLNTWEDPANTITAIGVDDEGSSVSAFDDAKVNVLLKNKRSIVIDKLTGEQVAPATNGGNNVSGYFHIRDASSDAATIDVLINNLSMQYEKKVGPSWTAISPSPYPTQFWVENGTPNGILDAGETLLTDLNPTQAGLQTSVVFDQDINIGYRSSLSPLPNPLRATVNVNLFEDSPVVFKFTNSFTF</sequence>
<evidence type="ECO:0000313" key="2">
    <source>
        <dbReference type="EMBL" id="GET41989.1"/>
    </source>
</evidence>
<dbReference type="SUPFAM" id="SSF117074">
    <property type="entry name" value="Hypothetical protein PA1324"/>
    <property type="match status" value="1"/>
</dbReference>
<evidence type="ECO:0000256" key="1">
    <source>
        <dbReference type="SAM" id="MobiDB-lite"/>
    </source>
</evidence>
<reference evidence="2" key="1">
    <citation type="submission" date="2019-10" db="EMBL/GenBank/DDBJ databases">
        <title>Draft genome sequece of Microseira wollei NIES-4236.</title>
        <authorList>
            <person name="Yamaguchi H."/>
            <person name="Suzuki S."/>
            <person name="Kawachi M."/>
        </authorList>
    </citation>
    <scope>NUCLEOTIDE SEQUENCE</scope>
    <source>
        <strain evidence="2">NIES-4236</strain>
    </source>
</reference>
<proteinExistence type="predicted"/>
<feature type="region of interest" description="Disordered" evidence="1">
    <location>
        <begin position="686"/>
        <end position="705"/>
    </location>
</feature>
<dbReference type="AlphaFoldDB" id="A0AAV3XHS6"/>
<protein>
    <submittedName>
        <fullName evidence="2">Peptidase S8 and S53, subtilisin, kexin, sedolisin</fullName>
    </submittedName>
</protein>